<dbReference type="InterPro" id="IPR001466">
    <property type="entry name" value="Beta-lactam-related"/>
</dbReference>
<feature type="domain" description="Beta-lactamase-related" evidence="8">
    <location>
        <begin position="599"/>
        <end position="948"/>
    </location>
</feature>
<comment type="similarity">
    <text evidence="2 6">Belongs to the glycosyl hydrolase 3 family.</text>
</comment>
<comment type="catalytic activity">
    <reaction evidence="1">
        <text>Hydrolysis of terminal non-reducing N-acetyl-D-hexosamine residues in N-acetyl-beta-D-hexosaminides.</text>
        <dbReference type="EC" id="3.2.1.52"/>
    </reaction>
</comment>
<evidence type="ECO:0000256" key="3">
    <source>
        <dbReference type="ARBA" id="ARBA00012663"/>
    </source>
</evidence>
<dbReference type="Pfam" id="PF00933">
    <property type="entry name" value="Glyco_hydro_3"/>
    <property type="match status" value="1"/>
</dbReference>
<dbReference type="RefSeq" id="WP_167917676.1">
    <property type="nucleotide sequence ID" value="NZ_JAAVJS010000009.1"/>
</dbReference>
<keyword evidence="7" id="KW-0732">Signal</keyword>
<dbReference type="SUPFAM" id="SSF51445">
    <property type="entry name" value="(Trans)glycosidases"/>
    <property type="match status" value="1"/>
</dbReference>
<name>A0ABX1DFL0_9FLAO</name>
<evidence type="ECO:0000259" key="10">
    <source>
        <dbReference type="Pfam" id="PF01915"/>
    </source>
</evidence>
<dbReference type="InterPro" id="IPR002772">
    <property type="entry name" value="Glyco_hydro_3_C"/>
</dbReference>
<reference evidence="11 12" key="1">
    <citation type="submission" date="2020-03" db="EMBL/GenBank/DDBJ databases">
        <title>Tamlana sp. nov, isolated from XXX.</title>
        <authorList>
            <person name="Cao W.R."/>
        </authorList>
    </citation>
    <scope>NUCLEOTIDE SEQUENCE [LARGE SCALE GENOMIC DNA]</scope>
    <source>
        <strain evidence="11 12">HST1-43</strain>
    </source>
</reference>
<protein>
    <recommendedName>
        <fullName evidence="3">beta-N-acetylhexosaminidase</fullName>
        <ecNumber evidence="3">3.2.1.52</ecNumber>
    </recommendedName>
</protein>
<dbReference type="InterPro" id="IPR019800">
    <property type="entry name" value="Glyco_hydro_3_AS"/>
</dbReference>
<dbReference type="Pfam" id="PF01915">
    <property type="entry name" value="Glyco_hydro_3_C"/>
    <property type="match status" value="1"/>
</dbReference>
<comment type="caution">
    <text evidence="11">The sequence shown here is derived from an EMBL/GenBank/DDBJ whole genome shotgun (WGS) entry which is preliminary data.</text>
</comment>
<evidence type="ECO:0000256" key="2">
    <source>
        <dbReference type="ARBA" id="ARBA00005336"/>
    </source>
</evidence>
<dbReference type="Gene3D" id="3.40.710.10">
    <property type="entry name" value="DD-peptidase/beta-lactamase superfamily"/>
    <property type="match status" value="1"/>
</dbReference>
<accession>A0ABX1DFL0</accession>
<evidence type="ECO:0000313" key="12">
    <source>
        <dbReference type="Proteomes" id="UP000760545"/>
    </source>
</evidence>
<dbReference type="PANTHER" id="PTHR30480:SF13">
    <property type="entry name" value="BETA-HEXOSAMINIDASE"/>
    <property type="match status" value="1"/>
</dbReference>
<dbReference type="GO" id="GO:0016787">
    <property type="term" value="F:hydrolase activity"/>
    <property type="evidence" value="ECO:0007669"/>
    <property type="project" value="UniProtKB-KW"/>
</dbReference>
<feature type="chain" id="PRO_5046050112" description="beta-N-acetylhexosaminidase" evidence="7">
    <location>
        <begin position="20"/>
        <end position="972"/>
    </location>
</feature>
<dbReference type="EC" id="3.2.1.52" evidence="3"/>
<evidence type="ECO:0000313" key="11">
    <source>
        <dbReference type="EMBL" id="NJX15433.1"/>
    </source>
</evidence>
<dbReference type="InterPro" id="IPR001764">
    <property type="entry name" value="Glyco_hydro_3_N"/>
</dbReference>
<keyword evidence="5 6" id="KW-0326">Glycosidase</keyword>
<keyword evidence="12" id="KW-1185">Reference proteome</keyword>
<evidence type="ECO:0000256" key="7">
    <source>
        <dbReference type="SAM" id="SignalP"/>
    </source>
</evidence>
<sequence length="972" mass="109810">MRQILINIPFLFFTIFSFAQQTGSPLLAADAMAQQKWVDSVYASFTLKEKIGQLYMVQVMSNQDLATKNKIVQLIKDHHIGGIIYSNGGPYRQAKLNNELQAASKIPLLIGMDAEWGLSMRLDSTYAFPWNMTLGAIKDNRLVEQTGRQIGEHCKRLGVHFNFAPDVDINTNPKNPIIGNRSFGEDRDNVTVKALAFMKGMQSAGVLANAKHFPGHGDTDQDSHKTLPSISFNEKRIDSIELYPYKILTKEGLSSVMVAHLNVPSLETREGYPSSLSKNIVTNILKERLGFQGLIFTDALTMKGAADFDETGAIDLAAFMAGNDVMLMSEDVEQGVSKIMEAYNSGQITEDRLAHSVKKILMAKYKVGLQDYSPIALHDLSNDLNRIKDDALNEVLFENAITVVKNDNNLLPLKDLETKSIAYVKFGDDDGMPFYNELKKYGKVHIIEADNLFELIARLKPYNTVIIGFHRSNDNPWKAFELSQQDQVWIDEIAKTNTVILDAFVKPYALSDLKSIENISGIIVSYQNSEVAQQKSAQLIFGAIDAKGQLPVSIQPYFKRGEGIEFNNIKRLGYSIPECVGMSTAKLNRIDSIAQIAVDSMMTPGAQILVARKGKVVYSKNFGKHTYKGKEEVASDDIYDLASLTKILATLPLVMELEEQGVISLNTTLSEILPEYKNSNKANITIKSMLSHYARLRPWEPFYYRTLDSLTKHPSADYYRRERSDEFNVEVAKDLFLRTDYQDSIPEIIKDSELLSSLRYRYSDFPYYILKKFIEYHYDRTLEQLTQSHFYEPLGANNTMYNPYHKISSKKIVPTEVDDYYRFQEVHGYVHDMGAAMQNGIGGHAGVFSNANDVAKMMQMYLQKGFYGGRQFLKPETIDKFNTCYYCHRGVRRGIGFDKPQLGEEGPTCGCVSKSSFGHSGFTGTYTWADPEEEIVYVFLANRTYPTAGQNLLLRKNIRTEIQRLIYEAIVD</sequence>
<dbReference type="SUPFAM" id="SSF52279">
    <property type="entry name" value="Beta-D-glucan exohydrolase, C-terminal domain"/>
    <property type="match status" value="1"/>
</dbReference>
<dbReference type="InterPro" id="IPR017853">
    <property type="entry name" value="GH"/>
</dbReference>
<dbReference type="InterPro" id="IPR036881">
    <property type="entry name" value="Glyco_hydro_3_C_sf"/>
</dbReference>
<evidence type="ECO:0000259" key="8">
    <source>
        <dbReference type="Pfam" id="PF00144"/>
    </source>
</evidence>
<feature type="signal peptide" evidence="7">
    <location>
        <begin position="1"/>
        <end position="19"/>
    </location>
</feature>
<evidence type="ECO:0000256" key="5">
    <source>
        <dbReference type="ARBA" id="ARBA00023295"/>
    </source>
</evidence>
<dbReference type="InterPro" id="IPR012338">
    <property type="entry name" value="Beta-lactam/transpept-like"/>
</dbReference>
<dbReference type="Pfam" id="PF00144">
    <property type="entry name" value="Beta-lactamase"/>
    <property type="match status" value="1"/>
</dbReference>
<dbReference type="PRINTS" id="PR00133">
    <property type="entry name" value="GLHYDRLASE3"/>
</dbReference>
<gene>
    <name evidence="11" type="ORF">HC176_08010</name>
</gene>
<dbReference type="Proteomes" id="UP000760545">
    <property type="component" value="Unassembled WGS sequence"/>
</dbReference>
<evidence type="ECO:0000256" key="1">
    <source>
        <dbReference type="ARBA" id="ARBA00001231"/>
    </source>
</evidence>
<keyword evidence="4 6" id="KW-0378">Hydrolase</keyword>
<dbReference type="InterPro" id="IPR050226">
    <property type="entry name" value="NagZ_Beta-hexosaminidase"/>
</dbReference>
<proteinExistence type="inferred from homology"/>
<dbReference type="Gene3D" id="3.40.50.1700">
    <property type="entry name" value="Glycoside hydrolase family 3 C-terminal domain"/>
    <property type="match status" value="1"/>
</dbReference>
<dbReference type="EMBL" id="JAAVJS010000009">
    <property type="protein sequence ID" value="NJX15433.1"/>
    <property type="molecule type" value="Genomic_DNA"/>
</dbReference>
<organism evidence="11 12">
    <name type="scientific">Tamlana crocina</name>
    <dbReference type="NCBI Taxonomy" id="393006"/>
    <lineage>
        <taxon>Bacteria</taxon>
        <taxon>Pseudomonadati</taxon>
        <taxon>Bacteroidota</taxon>
        <taxon>Flavobacteriia</taxon>
        <taxon>Flavobacteriales</taxon>
        <taxon>Flavobacteriaceae</taxon>
        <taxon>Tamlana</taxon>
    </lineage>
</organism>
<dbReference type="PROSITE" id="PS00775">
    <property type="entry name" value="GLYCOSYL_HYDROL_F3"/>
    <property type="match status" value="1"/>
</dbReference>
<evidence type="ECO:0000256" key="6">
    <source>
        <dbReference type="RuleBase" id="RU361161"/>
    </source>
</evidence>
<dbReference type="PANTHER" id="PTHR30480">
    <property type="entry name" value="BETA-HEXOSAMINIDASE-RELATED"/>
    <property type="match status" value="1"/>
</dbReference>
<feature type="domain" description="Glycoside hydrolase family 3 N-terminal" evidence="9">
    <location>
        <begin position="46"/>
        <end position="361"/>
    </location>
</feature>
<dbReference type="InterPro" id="IPR036962">
    <property type="entry name" value="Glyco_hydro_3_N_sf"/>
</dbReference>
<dbReference type="Gene3D" id="3.20.20.300">
    <property type="entry name" value="Glycoside hydrolase, family 3, N-terminal domain"/>
    <property type="match status" value="1"/>
</dbReference>
<evidence type="ECO:0000259" key="9">
    <source>
        <dbReference type="Pfam" id="PF00933"/>
    </source>
</evidence>
<dbReference type="SUPFAM" id="SSF56601">
    <property type="entry name" value="beta-lactamase/transpeptidase-like"/>
    <property type="match status" value="1"/>
</dbReference>
<feature type="domain" description="Glycoside hydrolase family 3 C-terminal" evidence="10">
    <location>
        <begin position="401"/>
        <end position="556"/>
    </location>
</feature>
<evidence type="ECO:0000256" key="4">
    <source>
        <dbReference type="ARBA" id="ARBA00022801"/>
    </source>
</evidence>